<keyword evidence="1" id="KW-0472">Membrane</keyword>
<name>A0ABV4BC81_9GAMM</name>
<organism evidence="3 4">
    <name type="scientific">Thioalkalicoccus limnaeus</name>
    <dbReference type="NCBI Taxonomy" id="120681"/>
    <lineage>
        <taxon>Bacteria</taxon>
        <taxon>Pseudomonadati</taxon>
        <taxon>Pseudomonadota</taxon>
        <taxon>Gammaproteobacteria</taxon>
        <taxon>Chromatiales</taxon>
        <taxon>Chromatiaceae</taxon>
        <taxon>Thioalkalicoccus</taxon>
    </lineage>
</organism>
<dbReference type="InterPro" id="IPR051311">
    <property type="entry name" value="DedA_domain"/>
</dbReference>
<keyword evidence="1" id="KW-0812">Transmembrane</keyword>
<keyword evidence="1" id="KW-1133">Transmembrane helix</keyword>
<feature type="transmembrane region" description="Helical" evidence="1">
    <location>
        <begin position="37"/>
        <end position="60"/>
    </location>
</feature>
<evidence type="ECO:0000259" key="2">
    <source>
        <dbReference type="Pfam" id="PF09335"/>
    </source>
</evidence>
<feature type="domain" description="VTT" evidence="2">
    <location>
        <begin position="103"/>
        <end position="212"/>
    </location>
</feature>
<reference evidence="3 4" key="1">
    <citation type="submission" date="2024-05" db="EMBL/GenBank/DDBJ databases">
        <title>Genome Sequence and Characterization of the New Strain Purple Sulfur Bacterium of Genus Thioalkalicoccus.</title>
        <authorList>
            <person name="Bryantseva I.A."/>
            <person name="Kyndt J.A."/>
            <person name="Imhoff J.F."/>
        </authorList>
    </citation>
    <scope>NUCLEOTIDE SEQUENCE [LARGE SCALE GENOMIC DNA]</scope>
    <source>
        <strain evidence="3 4">Um2</strain>
    </source>
</reference>
<keyword evidence="4" id="KW-1185">Reference proteome</keyword>
<sequence>MVPRRSIGVEARARVAYHDHDDEMHEQAKLRDRWTRALLNLVGLGAALLLMVSVTAFVFVQGPAELVDSTGIVTSYLVLFFFAIFGGVSALTSASFYATMAAFHAGGLDLWLLVVIGAVGLTIGDTFFYYVGRKSGDLAKETRHAEKARRLQRWVGRLPPKWIRVFVYVYAAVFPFPKDILCFVLGLTRYPFWQSMIPMLLGNLTYNLLFLEIVSLGIEFVDSLSLEPYPP</sequence>
<feature type="transmembrane region" description="Helical" evidence="1">
    <location>
        <begin position="110"/>
        <end position="131"/>
    </location>
</feature>
<comment type="caution">
    <text evidence="3">The sequence shown here is derived from an EMBL/GenBank/DDBJ whole genome shotgun (WGS) entry which is preliminary data.</text>
</comment>
<accession>A0ABV4BC81</accession>
<protein>
    <submittedName>
        <fullName evidence="3">VTT domain-containing protein</fullName>
    </submittedName>
</protein>
<feature type="transmembrane region" description="Helical" evidence="1">
    <location>
        <begin position="200"/>
        <end position="221"/>
    </location>
</feature>
<dbReference type="EMBL" id="JBDKXB010000006">
    <property type="protein sequence ID" value="MEY6432111.1"/>
    <property type="molecule type" value="Genomic_DNA"/>
</dbReference>
<dbReference type="InterPro" id="IPR032816">
    <property type="entry name" value="VTT_dom"/>
</dbReference>
<dbReference type="PANTHER" id="PTHR42709">
    <property type="entry name" value="ALKALINE PHOSPHATASE LIKE PROTEIN"/>
    <property type="match status" value="1"/>
</dbReference>
<proteinExistence type="predicted"/>
<dbReference type="Proteomes" id="UP001564408">
    <property type="component" value="Unassembled WGS sequence"/>
</dbReference>
<feature type="transmembrane region" description="Helical" evidence="1">
    <location>
        <begin position="165"/>
        <end position="188"/>
    </location>
</feature>
<dbReference type="RefSeq" id="WP_369666498.1">
    <property type="nucleotide sequence ID" value="NZ_JBDKXB010000006.1"/>
</dbReference>
<feature type="transmembrane region" description="Helical" evidence="1">
    <location>
        <begin position="72"/>
        <end position="98"/>
    </location>
</feature>
<evidence type="ECO:0000256" key="1">
    <source>
        <dbReference type="SAM" id="Phobius"/>
    </source>
</evidence>
<dbReference type="Pfam" id="PF09335">
    <property type="entry name" value="VTT_dom"/>
    <property type="match status" value="1"/>
</dbReference>
<evidence type="ECO:0000313" key="3">
    <source>
        <dbReference type="EMBL" id="MEY6432111.1"/>
    </source>
</evidence>
<gene>
    <name evidence="3" type="ORF">ABC977_06760</name>
</gene>
<evidence type="ECO:0000313" key="4">
    <source>
        <dbReference type="Proteomes" id="UP001564408"/>
    </source>
</evidence>